<keyword evidence="3" id="KW-1185">Reference proteome</keyword>
<accession>A0A2Z7CL67</accession>
<feature type="compositionally biased region" description="Low complexity" evidence="1">
    <location>
        <begin position="604"/>
        <end position="619"/>
    </location>
</feature>
<proteinExistence type="predicted"/>
<organism evidence="2 3">
    <name type="scientific">Dorcoceras hygrometricum</name>
    <dbReference type="NCBI Taxonomy" id="472368"/>
    <lineage>
        <taxon>Eukaryota</taxon>
        <taxon>Viridiplantae</taxon>
        <taxon>Streptophyta</taxon>
        <taxon>Embryophyta</taxon>
        <taxon>Tracheophyta</taxon>
        <taxon>Spermatophyta</taxon>
        <taxon>Magnoliopsida</taxon>
        <taxon>eudicotyledons</taxon>
        <taxon>Gunneridae</taxon>
        <taxon>Pentapetalae</taxon>
        <taxon>asterids</taxon>
        <taxon>lamiids</taxon>
        <taxon>Lamiales</taxon>
        <taxon>Gesneriaceae</taxon>
        <taxon>Didymocarpoideae</taxon>
        <taxon>Trichosporeae</taxon>
        <taxon>Loxocarpinae</taxon>
        <taxon>Dorcoceras</taxon>
    </lineage>
</organism>
<dbReference type="EMBL" id="KQ994864">
    <property type="protein sequence ID" value="KZV47688.1"/>
    <property type="molecule type" value="Genomic_DNA"/>
</dbReference>
<dbReference type="Proteomes" id="UP000250235">
    <property type="component" value="Unassembled WGS sequence"/>
</dbReference>
<sequence length="655" mass="73036">MGNSSAYVSATVGSRSIEKIELLTSASSHMFSGNSDDCVSATVESITIKKTGNLVSVLLSEKSIEQERSVTRFLLYTIDAYLHSLRSTMASAFITYSYQINFESVLMMHDHDGMLNMFKALEASGIRGFLGCESVLYEKELDQFFETALVQGEDITGAVSGKFFSISQAQFAHDFALPTEGLVNFSEVPKDKVYDARTFFSKKGEQVEIHGKKKPMKYEFRLLNDILAKAITVKAGSFDAVTVERLPRISSHDKGKGILVEDEPVRGNPAREMVELICRDVDFLVQLRDQVMVDVVNFFHSFSINKLTNFDALLELREKEKFMLAWAETDSLETAVKRKMYILAKYKELLLRKFLDSHRQFCTPDQPWTAAASQIVDLLTGAHSKSLEDLLAQQREHGLPMDPLCFYTIIDSSVDSGAVLANSILWHNLLVGSSCRLSLFLNKTEMPAPAIHNIFVSTDVFIEPVQYWNAAPSLLRTWRWHDVCTEVIRFSMYGCLRPVCKGLVVYNLGVERLPDYFLDDFQKGVCTDTFVSYFSGSGIQTNSEIGLSSSDVSTVYRSPSPLSPEVDSSENDLRFALGPAIFSSVEQEERLYFVQSPESPPAASPHQESSSSSDVSLHFDSADLPVHDHANTQASAPVDSNVFSNALEDLRSSIS</sequence>
<reference evidence="2 3" key="1">
    <citation type="journal article" date="2015" name="Proc. Natl. Acad. Sci. U.S.A.">
        <title>The resurrection genome of Boea hygrometrica: A blueprint for survival of dehydration.</title>
        <authorList>
            <person name="Xiao L."/>
            <person name="Yang G."/>
            <person name="Zhang L."/>
            <person name="Yang X."/>
            <person name="Zhao S."/>
            <person name="Ji Z."/>
            <person name="Zhou Q."/>
            <person name="Hu M."/>
            <person name="Wang Y."/>
            <person name="Chen M."/>
            <person name="Xu Y."/>
            <person name="Jin H."/>
            <person name="Xiao X."/>
            <person name="Hu G."/>
            <person name="Bao F."/>
            <person name="Hu Y."/>
            <person name="Wan P."/>
            <person name="Li L."/>
            <person name="Deng X."/>
            <person name="Kuang T."/>
            <person name="Xiang C."/>
            <person name="Zhu J.K."/>
            <person name="Oliver M.J."/>
            <person name="He Y."/>
        </authorList>
    </citation>
    <scope>NUCLEOTIDE SEQUENCE [LARGE SCALE GENOMIC DNA]</scope>
    <source>
        <strain evidence="3">cv. XS01</strain>
    </source>
</reference>
<dbReference type="AlphaFoldDB" id="A0A2Z7CL67"/>
<protein>
    <submittedName>
        <fullName evidence="2">Uncharacterized protein</fullName>
    </submittedName>
</protein>
<evidence type="ECO:0000256" key="1">
    <source>
        <dbReference type="SAM" id="MobiDB-lite"/>
    </source>
</evidence>
<evidence type="ECO:0000313" key="2">
    <source>
        <dbReference type="EMBL" id="KZV47688.1"/>
    </source>
</evidence>
<feature type="region of interest" description="Disordered" evidence="1">
    <location>
        <begin position="594"/>
        <end position="642"/>
    </location>
</feature>
<name>A0A2Z7CL67_9LAMI</name>
<evidence type="ECO:0000313" key="3">
    <source>
        <dbReference type="Proteomes" id="UP000250235"/>
    </source>
</evidence>
<gene>
    <name evidence="2" type="ORF">F511_44019</name>
</gene>